<gene>
    <name evidence="5" type="ORF">Nepgr_009890</name>
</gene>
<dbReference type="Gene3D" id="3.40.640.10">
    <property type="entry name" value="Type I PLP-dependent aspartate aminotransferase-like (Major domain)"/>
    <property type="match status" value="1"/>
</dbReference>
<evidence type="ECO:0000313" key="5">
    <source>
        <dbReference type="EMBL" id="GMH08050.1"/>
    </source>
</evidence>
<keyword evidence="6" id="KW-1185">Reference proteome</keyword>
<dbReference type="AlphaFoldDB" id="A0AAD3SC52"/>
<dbReference type="GO" id="GO:0019264">
    <property type="term" value="P:glycine biosynthetic process from serine"/>
    <property type="evidence" value="ECO:0007669"/>
    <property type="project" value="TreeGrafter"/>
</dbReference>
<evidence type="ECO:0000256" key="3">
    <source>
        <dbReference type="ARBA" id="ARBA00022898"/>
    </source>
</evidence>
<dbReference type="PANTHER" id="PTHR11680:SF35">
    <property type="entry name" value="SERINE HYDROXYMETHYLTRANSFERASE 1"/>
    <property type="match status" value="1"/>
</dbReference>
<comment type="caution">
    <text evidence="5">The sequence shown here is derived from an EMBL/GenBank/DDBJ whole genome shotgun (WGS) entry which is preliminary data.</text>
</comment>
<comment type="catalytic activity">
    <reaction evidence="1">
        <text>(6R)-5,10-methylene-5,6,7,8-tetrahydrofolate + glycine + H2O = (6S)-5,6,7,8-tetrahydrofolate + L-serine</text>
        <dbReference type="Rhea" id="RHEA:15481"/>
        <dbReference type="ChEBI" id="CHEBI:15377"/>
        <dbReference type="ChEBI" id="CHEBI:15636"/>
        <dbReference type="ChEBI" id="CHEBI:33384"/>
        <dbReference type="ChEBI" id="CHEBI:57305"/>
        <dbReference type="ChEBI" id="CHEBI:57453"/>
        <dbReference type="EC" id="2.1.2.1"/>
    </reaction>
</comment>
<dbReference type="Proteomes" id="UP001279734">
    <property type="component" value="Unassembled WGS sequence"/>
</dbReference>
<proteinExistence type="predicted"/>
<dbReference type="InterPro" id="IPR015421">
    <property type="entry name" value="PyrdxlP-dep_Trfase_major"/>
</dbReference>
<sequence>MLCMALKIPSTLPFPLSLKGSLHNHQIGALAVALKQTMSPGVMAYAKKVRANAVALGTYLTSEEYSIVTGNKVEKLRDPSLITINRDAVLGDTSAPAAGGVRIGMNLLLP</sequence>
<dbReference type="PANTHER" id="PTHR11680">
    <property type="entry name" value="SERINE HYDROXYMETHYLTRANSFERASE"/>
    <property type="match status" value="1"/>
</dbReference>
<dbReference type="GO" id="GO:0004372">
    <property type="term" value="F:glycine hydroxymethyltransferase activity"/>
    <property type="evidence" value="ECO:0007669"/>
    <property type="project" value="UniProtKB-EC"/>
</dbReference>
<organism evidence="5 6">
    <name type="scientific">Nepenthes gracilis</name>
    <name type="common">Slender pitcher plant</name>
    <dbReference type="NCBI Taxonomy" id="150966"/>
    <lineage>
        <taxon>Eukaryota</taxon>
        <taxon>Viridiplantae</taxon>
        <taxon>Streptophyta</taxon>
        <taxon>Embryophyta</taxon>
        <taxon>Tracheophyta</taxon>
        <taxon>Spermatophyta</taxon>
        <taxon>Magnoliopsida</taxon>
        <taxon>eudicotyledons</taxon>
        <taxon>Gunneridae</taxon>
        <taxon>Pentapetalae</taxon>
        <taxon>Caryophyllales</taxon>
        <taxon>Nepenthaceae</taxon>
        <taxon>Nepenthes</taxon>
    </lineage>
</organism>
<dbReference type="InterPro" id="IPR039429">
    <property type="entry name" value="SHMT-like_dom"/>
</dbReference>
<evidence type="ECO:0000256" key="1">
    <source>
        <dbReference type="ARBA" id="ARBA00001528"/>
    </source>
</evidence>
<feature type="domain" description="Serine hydroxymethyltransferase-like" evidence="4">
    <location>
        <begin position="14"/>
        <end position="105"/>
    </location>
</feature>
<dbReference type="Gene3D" id="3.90.1150.10">
    <property type="entry name" value="Aspartate Aminotransferase, domain 1"/>
    <property type="match status" value="1"/>
</dbReference>
<evidence type="ECO:0000313" key="6">
    <source>
        <dbReference type="Proteomes" id="UP001279734"/>
    </source>
</evidence>
<dbReference type="GO" id="GO:0046653">
    <property type="term" value="P:tetrahydrofolate metabolic process"/>
    <property type="evidence" value="ECO:0007669"/>
    <property type="project" value="TreeGrafter"/>
</dbReference>
<dbReference type="InterPro" id="IPR015424">
    <property type="entry name" value="PyrdxlP-dep_Trfase"/>
</dbReference>
<dbReference type="GO" id="GO:0005739">
    <property type="term" value="C:mitochondrion"/>
    <property type="evidence" value="ECO:0007669"/>
    <property type="project" value="TreeGrafter"/>
</dbReference>
<dbReference type="GO" id="GO:0030170">
    <property type="term" value="F:pyridoxal phosphate binding"/>
    <property type="evidence" value="ECO:0007669"/>
    <property type="project" value="TreeGrafter"/>
</dbReference>
<dbReference type="InterPro" id="IPR049943">
    <property type="entry name" value="Ser_HO-MeTrfase-like"/>
</dbReference>
<reference evidence="5" key="1">
    <citation type="submission" date="2023-05" db="EMBL/GenBank/DDBJ databases">
        <title>Nepenthes gracilis genome sequencing.</title>
        <authorList>
            <person name="Fukushima K."/>
        </authorList>
    </citation>
    <scope>NUCLEOTIDE SEQUENCE</scope>
    <source>
        <strain evidence="5">SING2019-196</strain>
    </source>
</reference>
<dbReference type="Pfam" id="PF00464">
    <property type="entry name" value="SHMT"/>
    <property type="match status" value="1"/>
</dbReference>
<keyword evidence="3" id="KW-0663">Pyridoxal phosphate</keyword>
<evidence type="ECO:0000259" key="4">
    <source>
        <dbReference type="Pfam" id="PF00464"/>
    </source>
</evidence>
<dbReference type="SUPFAM" id="SSF53383">
    <property type="entry name" value="PLP-dependent transferases"/>
    <property type="match status" value="1"/>
</dbReference>
<protein>
    <recommendedName>
        <fullName evidence="4">Serine hydroxymethyltransferase-like domain-containing protein</fullName>
    </recommendedName>
</protein>
<comment type="cofactor">
    <cofactor evidence="2">
        <name>pyridoxal 5'-phosphate</name>
        <dbReference type="ChEBI" id="CHEBI:597326"/>
    </cofactor>
</comment>
<accession>A0AAD3SC52</accession>
<evidence type="ECO:0000256" key="2">
    <source>
        <dbReference type="ARBA" id="ARBA00001933"/>
    </source>
</evidence>
<dbReference type="EMBL" id="BSYO01000008">
    <property type="protein sequence ID" value="GMH08050.1"/>
    <property type="molecule type" value="Genomic_DNA"/>
</dbReference>
<name>A0AAD3SC52_NEPGR</name>
<dbReference type="InterPro" id="IPR015422">
    <property type="entry name" value="PyrdxlP-dep_Trfase_small"/>
</dbReference>